<evidence type="ECO:0000256" key="1">
    <source>
        <dbReference type="SAM" id="MobiDB-lite"/>
    </source>
</evidence>
<proteinExistence type="predicted"/>
<dbReference type="InterPro" id="IPR013784">
    <property type="entry name" value="Carb-bd-like_fold"/>
</dbReference>
<feature type="region of interest" description="Disordered" evidence="1">
    <location>
        <begin position="267"/>
        <end position="294"/>
    </location>
</feature>
<dbReference type="SMART" id="SM01065">
    <property type="entry name" value="CBM_2"/>
    <property type="match status" value="1"/>
</dbReference>
<dbReference type="GO" id="GO:0016020">
    <property type="term" value="C:membrane"/>
    <property type="evidence" value="ECO:0007669"/>
    <property type="project" value="TreeGrafter"/>
</dbReference>
<dbReference type="PANTHER" id="PTHR15048:SF0">
    <property type="entry name" value="STARCH-BINDING DOMAIN-CONTAINING PROTEIN 1"/>
    <property type="match status" value="1"/>
</dbReference>
<dbReference type="AlphaFoldDB" id="A0A8J4D2P4"/>
<evidence type="ECO:0000313" key="4">
    <source>
        <dbReference type="Proteomes" id="UP000722791"/>
    </source>
</evidence>
<dbReference type="Proteomes" id="UP000722791">
    <property type="component" value="Unassembled WGS sequence"/>
</dbReference>
<dbReference type="EMBL" id="BNCQ01000001">
    <property type="protein sequence ID" value="GIL94093.1"/>
    <property type="molecule type" value="Genomic_DNA"/>
</dbReference>
<gene>
    <name evidence="3" type="ORF">Vretimale_428</name>
</gene>
<dbReference type="GO" id="GO:2001070">
    <property type="term" value="F:starch binding"/>
    <property type="evidence" value="ECO:0007669"/>
    <property type="project" value="InterPro"/>
</dbReference>
<dbReference type="SUPFAM" id="SSF49452">
    <property type="entry name" value="Starch-binding domain-like"/>
    <property type="match status" value="1"/>
</dbReference>
<evidence type="ECO:0000259" key="2">
    <source>
        <dbReference type="PROSITE" id="PS51166"/>
    </source>
</evidence>
<dbReference type="CDD" id="cd05467">
    <property type="entry name" value="CBM20"/>
    <property type="match status" value="1"/>
</dbReference>
<dbReference type="Gene3D" id="2.60.40.10">
    <property type="entry name" value="Immunoglobulins"/>
    <property type="match status" value="1"/>
</dbReference>
<name>A0A8J4D2P4_9CHLO</name>
<reference evidence="3" key="1">
    <citation type="journal article" date="2021" name="Proc. Natl. Acad. Sci. U.S.A.">
        <title>Three genomes in the algal genus Volvox reveal the fate of a haploid sex-determining region after a transition to homothallism.</title>
        <authorList>
            <person name="Yamamoto K."/>
            <person name="Hamaji T."/>
            <person name="Kawai-Toyooka H."/>
            <person name="Matsuzaki R."/>
            <person name="Takahashi F."/>
            <person name="Nishimura Y."/>
            <person name="Kawachi M."/>
            <person name="Noguchi H."/>
            <person name="Minakuchi Y."/>
            <person name="Umen J.G."/>
            <person name="Toyoda A."/>
            <person name="Nozaki H."/>
        </authorList>
    </citation>
    <scope>NUCLEOTIDE SEQUENCE</scope>
    <source>
        <strain evidence="3">NIES-3785</strain>
    </source>
</reference>
<accession>A0A8J4D2P4</accession>
<dbReference type="PROSITE" id="PS51166">
    <property type="entry name" value="CBM20"/>
    <property type="match status" value="1"/>
</dbReference>
<feature type="domain" description="CBM20" evidence="2">
    <location>
        <begin position="92"/>
        <end position="197"/>
    </location>
</feature>
<organism evidence="3 4">
    <name type="scientific">Volvox reticuliferus</name>
    <dbReference type="NCBI Taxonomy" id="1737510"/>
    <lineage>
        <taxon>Eukaryota</taxon>
        <taxon>Viridiplantae</taxon>
        <taxon>Chlorophyta</taxon>
        <taxon>core chlorophytes</taxon>
        <taxon>Chlorophyceae</taxon>
        <taxon>CS clade</taxon>
        <taxon>Chlamydomonadales</taxon>
        <taxon>Volvocaceae</taxon>
        <taxon>Volvox</taxon>
    </lineage>
</organism>
<dbReference type="InterPro" id="IPR013783">
    <property type="entry name" value="Ig-like_fold"/>
</dbReference>
<protein>
    <recommendedName>
        <fullName evidence="2">CBM20 domain-containing protein</fullName>
    </recommendedName>
</protein>
<dbReference type="PANTHER" id="PTHR15048">
    <property type="entry name" value="STARCH-BINDING DOMAIN-CONTAINING PROTEIN 1"/>
    <property type="match status" value="1"/>
</dbReference>
<comment type="caution">
    <text evidence="3">The sequence shown here is derived from an EMBL/GenBank/DDBJ whole genome shotgun (WGS) entry which is preliminary data.</text>
</comment>
<dbReference type="InterPro" id="IPR002044">
    <property type="entry name" value="CBM20"/>
</dbReference>
<dbReference type="Pfam" id="PF00686">
    <property type="entry name" value="CBM_20"/>
    <property type="match status" value="1"/>
</dbReference>
<evidence type="ECO:0000313" key="3">
    <source>
        <dbReference type="EMBL" id="GIL94093.1"/>
    </source>
</evidence>
<sequence length="426" mass="45045">MRAKLICPGGEGMTILSRARVHQDFCVHYRRGEGKRAFRYQQVASCYSGLFILEPLYTGGHCAVQKGFRAAANFTLWTSARRSLRLFSSVGEAPQELTTTIVKIRVPYRVNYGEVVRVVGSGTLLGDWSVEQALQLTWTEGDVWTAEVPFCAGHYEFKCVVYNPANKSVSRWEDGGNRVLDITEDAGKWDLSCQWGVTKSMAQAFMPAPTLPLPPPTSEPETEPAVALDSESLDATAAAKEELIPMLSVLPEATTNIAEADTWMPLSGGAPVVPTPEVHTDSSSQNGEQAAADMPSASSSTALLLLATVAAAGAALAVAFLAPGGLDKTALGERAGEAVSSTLQQSTEAGSQVRAQVQSQLAALAGHASAMQGHMVNVQSSMTNGLASLQPMVHSSVSYAISQATTVAADTVANTAELGTRITRQG</sequence>